<dbReference type="PROSITE" id="PS51186">
    <property type="entry name" value="GNAT"/>
    <property type="match status" value="1"/>
</dbReference>
<organism evidence="2 3">
    <name type="scientific">Tengunoibacter tsumagoiensis</name>
    <dbReference type="NCBI Taxonomy" id="2014871"/>
    <lineage>
        <taxon>Bacteria</taxon>
        <taxon>Bacillati</taxon>
        <taxon>Chloroflexota</taxon>
        <taxon>Ktedonobacteria</taxon>
        <taxon>Ktedonobacterales</taxon>
        <taxon>Dictyobacteraceae</taxon>
        <taxon>Tengunoibacter</taxon>
    </lineage>
</organism>
<protein>
    <recommendedName>
        <fullName evidence="1">N-acetyltransferase domain-containing protein</fullName>
    </recommendedName>
</protein>
<reference evidence="3" key="1">
    <citation type="submission" date="2018-12" db="EMBL/GenBank/DDBJ databases">
        <title>Tengunoibacter tsumagoiensis gen. nov., sp. nov., Dictyobacter kobayashii sp. nov., D. alpinus sp. nov., and D. joshuensis sp. nov. and description of Dictyobacteraceae fam. nov. within the order Ktedonobacterales isolated from Tengu-no-mugimeshi.</title>
        <authorList>
            <person name="Wang C.M."/>
            <person name="Zheng Y."/>
            <person name="Sakai Y."/>
            <person name="Toyoda A."/>
            <person name="Minakuchi Y."/>
            <person name="Abe K."/>
            <person name="Yokota A."/>
            <person name="Yabe S."/>
        </authorList>
    </citation>
    <scope>NUCLEOTIDE SEQUENCE [LARGE SCALE GENOMIC DNA]</scope>
    <source>
        <strain evidence="3">Uno3</strain>
    </source>
</reference>
<evidence type="ECO:0000313" key="2">
    <source>
        <dbReference type="EMBL" id="GCE16053.1"/>
    </source>
</evidence>
<gene>
    <name evidence="2" type="ORF">KTT_59120</name>
</gene>
<feature type="domain" description="N-acetyltransferase" evidence="1">
    <location>
        <begin position="135"/>
        <end position="276"/>
    </location>
</feature>
<evidence type="ECO:0000259" key="1">
    <source>
        <dbReference type="PROSITE" id="PS51186"/>
    </source>
</evidence>
<proteinExistence type="predicted"/>
<dbReference type="Gene3D" id="3.40.630.30">
    <property type="match status" value="1"/>
</dbReference>
<accession>A0A402AA61</accession>
<dbReference type="Proteomes" id="UP000287352">
    <property type="component" value="Unassembled WGS sequence"/>
</dbReference>
<dbReference type="InterPro" id="IPR000182">
    <property type="entry name" value="GNAT_dom"/>
</dbReference>
<keyword evidence="3" id="KW-1185">Reference proteome</keyword>
<comment type="caution">
    <text evidence="2">The sequence shown here is derived from an EMBL/GenBank/DDBJ whole genome shotgun (WGS) entry which is preliminary data.</text>
</comment>
<evidence type="ECO:0000313" key="3">
    <source>
        <dbReference type="Proteomes" id="UP000287352"/>
    </source>
</evidence>
<dbReference type="AlphaFoldDB" id="A0A402AA61"/>
<dbReference type="Pfam" id="PF00583">
    <property type="entry name" value="Acetyltransf_1"/>
    <property type="match status" value="1"/>
</dbReference>
<dbReference type="SUPFAM" id="SSF55729">
    <property type="entry name" value="Acyl-CoA N-acyltransferases (Nat)"/>
    <property type="match status" value="1"/>
</dbReference>
<dbReference type="OrthoDB" id="9807582at2"/>
<dbReference type="EMBL" id="BIFR01000002">
    <property type="protein sequence ID" value="GCE16053.1"/>
    <property type="molecule type" value="Genomic_DNA"/>
</dbReference>
<dbReference type="RefSeq" id="WP_126583439.1">
    <property type="nucleotide sequence ID" value="NZ_BIFR01000002.1"/>
</dbReference>
<dbReference type="GO" id="GO:0016747">
    <property type="term" value="F:acyltransferase activity, transferring groups other than amino-acyl groups"/>
    <property type="evidence" value="ECO:0007669"/>
    <property type="project" value="InterPro"/>
</dbReference>
<sequence>MDCSPVHEIFSHNALLTAIEENFAEYLLYCCKHIEAHIEEHDTYISVRTGILQPSLNVILRTRIADHELPQKMLQALSPFQQHQLAMSWRLFPSPQLSHLEQLLFQHGLSYFGDEAGMALCLQQLPPEPLWPAGLQIEEVEDSTSLQEWIVTSAHIFSEGAERIDREYINFEQTVVSGQYHPLHRFLGRLNGEAVATAALFLGSETAGLYSVGTRADVRRRGIGTALSYTALQLAQQAGYQLCVLESSIPGYHVYAKLGFREYCRIRSWLGDFSPH</sequence>
<dbReference type="InterPro" id="IPR016181">
    <property type="entry name" value="Acyl_CoA_acyltransferase"/>
</dbReference>
<dbReference type="CDD" id="cd04301">
    <property type="entry name" value="NAT_SF"/>
    <property type="match status" value="1"/>
</dbReference>
<name>A0A402AA61_9CHLR</name>